<evidence type="ECO:0000313" key="4">
    <source>
        <dbReference type="Proteomes" id="UP000199013"/>
    </source>
</evidence>
<keyword evidence="2" id="KW-0812">Transmembrane</keyword>
<keyword evidence="2" id="KW-1133">Transmembrane helix</keyword>
<dbReference type="AlphaFoldDB" id="A0A1C3NWN0"/>
<evidence type="ECO:0000256" key="1">
    <source>
        <dbReference type="SAM" id="MobiDB-lite"/>
    </source>
</evidence>
<protein>
    <submittedName>
        <fullName evidence="3">Uncharacterized protein</fullName>
    </submittedName>
</protein>
<dbReference type="Proteomes" id="UP000199013">
    <property type="component" value="Unassembled WGS sequence"/>
</dbReference>
<organism evidence="3 4">
    <name type="scientific">Candidatus Protofrankia californiensis</name>
    <dbReference type="NCBI Taxonomy" id="1839754"/>
    <lineage>
        <taxon>Bacteria</taxon>
        <taxon>Bacillati</taxon>
        <taxon>Actinomycetota</taxon>
        <taxon>Actinomycetes</taxon>
        <taxon>Frankiales</taxon>
        <taxon>Frankiaceae</taxon>
        <taxon>Protofrankia</taxon>
    </lineage>
</organism>
<reference evidence="4" key="1">
    <citation type="submission" date="2016-02" db="EMBL/GenBank/DDBJ databases">
        <authorList>
            <person name="Wibberg D."/>
        </authorList>
    </citation>
    <scope>NUCLEOTIDE SEQUENCE [LARGE SCALE GENOMIC DNA]</scope>
</reference>
<dbReference type="EMBL" id="FLUV01000791">
    <property type="protein sequence ID" value="SBW21076.1"/>
    <property type="molecule type" value="Genomic_DNA"/>
</dbReference>
<accession>A0A1C3NWN0</accession>
<keyword evidence="2" id="KW-0472">Membrane</keyword>
<feature type="compositionally biased region" description="Basic and acidic residues" evidence="1">
    <location>
        <begin position="112"/>
        <end position="124"/>
    </location>
</feature>
<feature type="region of interest" description="Disordered" evidence="1">
    <location>
        <begin position="110"/>
        <end position="170"/>
    </location>
</feature>
<proteinExistence type="predicted"/>
<name>A0A1C3NWN0_9ACTN</name>
<evidence type="ECO:0000313" key="3">
    <source>
        <dbReference type="EMBL" id="SBW21076.1"/>
    </source>
</evidence>
<gene>
    <name evidence="3" type="ORF">FDG2_1891</name>
</gene>
<evidence type="ECO:0000256" key="2">
    <source>
        <dbReference type="SAM" id="Phobius"/>
    </source>
</evidence>
<keyword evidence="4" id="KW-1185">Reference proteome</keyword>
<feature type="transmembrane region" description="Helical" evidence="2">
    <location>
        <begin position="228"/>
        <end position="245"/>
    </location>
</feature>
<sequence>MVNAAPHCPDCSVAVGAAHHDDCDWAVCLATGGQRLMCAGAEVDHDGDCGRDVWTGRPSGAAECVEFGWWVQDRGDEGLGFVPCAPDAPGATPDLDRLLRDAVWDPAAGRWQLRDTRPQRDGHPLDPTSPTQNEEEENAVGGDETSPGTELIEAPRIDPMPAGWDETSGEMPTETRMRAARRLWDVAIGELPSVWAEPPTEPAALVRYARDGDWCTPDATGWRMAGQVYCALVAIPVSVALYVAAWLVQRPGRLAVAAALATIVWIVL</sequence>